<dbReference type="GeneID" id="37019472"/>
<protein>
    <submittedName>
        <fullName evidence="2">Uncharacterized protein</fullName>
    </submittedName>
</protein>
<accession>A0A316VDD8</accession>
<dbReference type="Proteomes" id="UP000245771">
    <property type="component" value="Unassembled WGS sequence"/>
</dbReference>
<organism evidence="2 3">
    <name type="scientific">Meira miltonrushii</name>
    <dbReference type="NCBI Taxonomy" id="1280837"/>
    <lineage>
        <taxon>Eukaryota</taxon>
        <taxon>Fungi</taxon>
        <taxon>Dikarya</taxon>
        <taxon>Basidiomycota</taxon>
        <taxon>Ustilaginomycotina</taxon>
        <taxon>Exobasidiomycetes</taxon>
        <taxon>Exobasidiales</taxon>
        <taxon>Brachybasidiaceae</taxon>
        <taxon>Meira</taxon>
    </lineage>
</organism>
<dbReference type="RefSeq" id="XP_025355410.1">
    <property type="nucleotide sequence ID" value="XM_025497691.1"/>
</dbReference>
<evidence type="ECO:0000313" key="3">
    <source>
        <dbReference type="Proteomes" id="UP000245771"/>
    </source>
</evidence>
<dbReference type="EMBL" id="KZ819603">
    <property type="protein sequence ID" value="PWN35108.1"/>
    <property type="molecule type" value="Genomic_DNA"/>
</dbReference>
<sequence length="153" mass="17624">MSTPFDTKFMTLQSELSRILIQEPDLYSSDVINGLKKEMEELKKKHTQESILAELEAVNKKLQAAKKEWEAEKKERAEKKEQVGKKWQVSKVSNNLYLDDPVHRSRKSSAELEKRTIDCVACDAQLSNRSTILAELKTVNKFQVAKEKWGAEK</sequence>
<name>A0A316VDD8_9BASI</name>
<keyword evidence="3" id="KW-1185">Reference proteome</keyword>
<evidence type="ECO:0000313" key="2">
    <source>
        <dbReference type="EMBL" id="PWN35108.1"/>
    </source>
</evidence>
<dbReference type="InParanoid" id="A0A316VDD8"/>
<reference evidence="2 3" key="1">
    <citation type="journal article" date="2018" name="Mol. Biol. Evol.">
        <title>Broad Genomic Sampling Reveals a Smut Pathogenic Ancestry of the Fungal Clade Ustilaginomycotina.</title>
        <authorList>
            <person name="Kijpornyongpan T."/>
            <person name="Mondo S.J."/>
            <person name="Barry K."/>
            <person name="Sandor L."/>
            <person name="Lee J."/>
            <person name="Lipzen A."/>
            <person name="Pangilinan J."/>
            <person name="LaButti K."/>
            <person name="Hainaut M."/>
            <person name="Henrissat B."/>
            <person name="Grigoriev I.V."/>
            <person name="Spatafora J.W."/>
            <person name="Aime M.C."/>
        </authorList>
    </citation>
    <scope>NUCLEOTIDE SEQUENCE [LARGE SCALE GENOMIC DNA]</scope>
    <source>
        <strain evidence="2 3">MCA 3882</strain>
    </source>
</reference>
<feature type="coiled-coil region" evidence="1">
    <location>
        <begin position="32"/>
        <end position="82"/>
    </location>
</feature>
<gene>
    <name evidence="2" type="ORF">FA14DRAFT_154536</name>
</gene>
<keyword evidence="1" id="KW-0175">Coiled coil</keyword>
<evidence type="ECO:0000256" key="1">
    <source>
        <dbReference type="SAM" id="Coils"/>
    </source>
</evidence>
<proteinExistence type="predicted"/>
<dbReference type="AlphaFoldDB" id="A0A316VDD8"/>